<dbReference type="SFLD" id="SFLDS00003">
    <property type="entry name" value="Haloacid_Dehalogenase"/>
    <property type="match status" value="1"/>
</dbReference>
<dbReference type="Gene3D" id="3.40.50.1000">
    <property type="entry name" value="HAD superfamily/HAD-like"/>
    <property type="match status" value="1"/>
</dbReference>
<comment type="cofactor">
    <cofactor evidence="1">
        <name>Mg(2+)</name>
        <dbReference type="ChEBI" id="CHEBI:18420"/>
    </cofactor>
</comment>
<dbReference type="GO" id="GO:0046872">
    <property type="term" value="F:metal ion binding"/>
    <property type="evidence" value="ECO:0007669"/>
    <property type="project" value="UniProtKB-KW"/>
</dbReference>
<comment type="caution">
    <text evidence="6">The sequence shown here is derived from an EMBL/GenBank/DDBJ whole genome shotgun (WGS) entry which is preliminary data.</text>
</comment>
<dbReference type="Pfam" id="PF00702">
    <property type="entry name" value="Hydrolase"/>
    <property type="match status" value="1"/>
</dbReference>
<evidence type="ECO:0000256" key="5">
    <source>
        <dbReference type="ARBA" id="ARBA00023277"/>
    </source>
</evidence>
<dbReference type="InterPro" id="IPR023198">
    <property type="entry name" value="PGP-like_dom2"/>
</dbReference>
<evidence type="ECO:0000313" key="6">
    <source>
        <dbReference type="EMBL" id="NYD53504.1"/>
    </source>
</evidence>
<name>A0A7Y9ET66_9MICO</name>
<dbReference type="NCBIfam" id="TIGR01509">
    <property type="entry name" value="HAD-SF-IA-v3"/>
    <property type="match status" value="1"/>
</dbReference>
<dbReference type="SFLD" id="SFLDG01129">
    <property type="entry name" value="C1.5:_HAD__Beta-PGM__Phosphata"/>
    <property type="match status" value="1"/>
</dbReference>
<dbReference type="Gene3D" id="1.10.150.240">
    <property type="entry name" value="Putative phosphatase, domain 2"/>
    <property type="match status" value="1"/>
</dbReference>
<dbReference type="InterPro" id="IPR051600">
    <property type="entry name" value="Beta-PGM-like"/>
</dbReference>
<dbReference type="RefSeq" id="WP_179431101.1">
    <property type="nucleotide sequence ID" value="NZ_BAABLC010000005.1"/>
</dbReference>
<evidence type="ECO:0000313" key="7">
    <source>
        <dbReference type="Proteomes" id="UP000552045"/>
    </source>
</evidence>
<dbReference type="PANTHER" id="PTHR46193:SF18">
    <property type="entry name" value="HEXITOL PHOSPHATASE B"/>
    <property type="match status" value="1"/>
</dbReference>
<comment type="similarity">
    <text evidence="2">Belongs to the HAD-like hydrolase superfamily. CbbY/CbbZ/Gph/YieH family.</text>
</comment>
<gene>
    <name evidence="6" type="ORF">BKA02_000559</name>
</gene>
<reference evidence="6 7" key="1">
    <citation type="submission" date="2020-07" db="EMBL/GenBank/DDBJ databases">
        <title>Sequencing the genomes of 1000 actinobacteria strains.</title>
        <authorList>
            <person name="Klenk H.-P."/>
        </authorList>
    </citation>
    <scope>NUCLEOTIDE SEQUENCE [LARGE SCALE GENOMIC DNA]</scope>
    <source>
        <strain evidence="6 7">DSM 22185</strain>
    </source>
</reference>
<dbReference type="InterPro" id="IPR023214">
    <property type="entry name" value="HAD_sf"/>
</dbReference>
<protein>
    <submittedName>
        <fullName evidence="6">HAD superfamily hydrolase (TIGR01509 family)</fullName>
    </submittedName>
</protein>
<dbReference type="AlphaFoldDB" id="A0A7Y9ET66"/>
<evidence type="ECO:0000256" key="4">
    <source>
        <dbReference type="ARBA" id="ARBA00022842"/>
    </source>
</evidence>
<dbReference type="GO" id="GO:0016787">
    <property type="term" value="F:hydrolase activity"/>
    <property type="evidence" value="ECO:0007669"/>
    <property type="project" value="UniProtKB-KW"/>
</dbReference>
<dbReference type="CDD" id="cd07505">
    <property type="entry name" value="HAD_BPGM-like"/>
    <property type="match status" value="1"/>
</dbReference>
<accession>A0A7Y9ET66</accession>
<keyword evidence="7" id="KW-1185">Reference proteome</keyword>
<dbReference type="InterPro" id="IPR006439">
    <property type="entry name" value="HAD-SF_hydro_IA"/>
</dbReference>
<organism evidence="6 7">
    <name type="scientific">Microbacterium pseudoresistens</name>
    <dbReference type="NCBI Taxonomy" id="640634"/>
    <lineage>
        <taxon>Bacteria</taxon>
        <taxon>Bacillati</taxon>
        <taxon>Actinomycetota</taxon>
        <taxon>Actinomycetes</taxon>
        <taxon>Micrococcales</taxon>
        <taxon>Microbacteriaceae</taxon>
        <taxon>Microbacterium</taxon>
    </lineage>
</organism>
<sequence length="233" mass="24044">MSGVQAERVSGAELRGVLWDMDGTSTDSAPLWDAAILGAAEELGVEWTGADQAVIRGHGMWAVAARFRKKGATPNEGAVVSRIERIAAMLAATSAPVWLPGVREMLIACADAGIRCALVTMSGREALEAILRALDPGLFEVIVSGSDVTEPKPSPQPYLRGLDALGLPAASCLAIEDSVVGVTSSVAAGLTTIAVNAPSTIVESDSLVRWPSMAGRSVAELRSVHTSAAALIT</sequence>
<dbReference type="EMBL" id="JACCBH010000001">
    <property type="protein sequence ID" value="NYD53504.1"/>
    <property type="molecule type" value="Genomic_DNA"/>
</dbReference>
<dbReference type="PANTHER" id="PTHR46193">
    <property type="entry name" value="6-PHOSPHOGLUCONATE PHOSPHATASE"/>
    <property type="match status" value="1"/>
</dbReference>
<evidence type="ECO:0000256" key="2">
    <source>
        <dbReference type="ARBA" id="ARBA00006171"/>
    </source>
</evidence>
<proteinExistence type="inferred from homology"/>
<keyword evidence="4" id="KW-0460">Magnesium</keyword>
<dbReference type="SUPFAM" id="SSF56784">
    <property type="entry name" value="HAD-like"/>
    <property type="match status" value="1"/>
</dbReference>
<dbReference type="InterPro" id="IPR036412">
    <property type="entry name" value="HAD-like_sf"/>
</dbReference>
<keyword evidence="3" id="KW-0479">Metal-binding</keyword>
<keyword evidence="5" id="KW-0119">Carbohydrate metabolism</keyword>
<evidence type="ECO:0000256" key="3">
    <source>
        <dbReference type="ARBA" id="ARBA00022723"/>
    </source>
</evidence>
<evidence type="ECO:0000256" key="1">
    <source>
        <dbReference type="ARBA" id="ARBA00001946"/>
    </source>
</evidence>
<keyword evidence="6" id="KW-0378">Hydrolase</keyword>
<dbReference type="Proteomes" id="UP000552045">
    <property type="component" value="Unassembled WGS sequence"/>
</dbReference>